<keyword evidence="1" id="KW-0732">Signal</keyword>
<reference evidence="2" key="1">
    <citation type="submission" date="2020-11" db="EMBL/GenBank/DDBJ databases">
        <title>Bacterial whole genome sequence for Panacibacter sp. DH6.</title>
        <authorList>
            <person name="Le V."/>
            <person name="Ko S."/>
            <person name="Ahn C.-Y."/>
            <person name="Oh H.-M."/>
        </authorList>
    </citation>
    <scope>NUCLEOTIDE SEQUENCE</scope>
    <source>
        <strain evidence="2">DH6</strain>
    </source>
</reference>
<feature type="signal peptide" evidence="1">
    <location>
        <begin position="1"/>
        <end position="41"/>
    </location>
</feature>
<evidence type="ECO:0000313" key="2">
    <source>
        <dbReference type="EMBL" id="MBG9375218.1"/>
    </source>
</evidence>
<feature type="chain" id="PRO_5037116096" evidence="1">
    <location>
        <begin position="42"/>
        <end position="200"/>
    </location>
</feature>
<name>A0A931E576_9BACT</name>
<protein>
    <submittedName>
        <fullName evidence="2">Uncharacterized protein</fullName>
    </submittedName>
</protein>
<gene>
    <name evidence="2" type="ORF">I5907_03180</name>
</gene>
<dbReference type="RefSeq" id="WP_196989280.1">
    <property type="nucleotide sequence ID" value="NZ_JADWYR010000001.1"/>
</dbReference>
<sequence>MKKLTSTIYLRKFITSLKTRSSFCATILGSIFLFNSVTAQATDTASVKRPVLITSLEQSGIPASMVARLKHMSPTEIAEMNEEYQQTDLGTGGETVVTTVKLRFIENHITGYIKKATVSNLDKIQHISYIDIPIEWMCIPPKQDHPFHFCSNLADLDSVKSQNGCLDWVQRDNNVIIDFASDKKPKKKGLFSRSAQKTKQ</sequence>
<comment type="caution">
    <text evidence="2">The sequence shown here is derived from an EMBL/GenBank/DDBJ whole genome shotgun (WGS) entry which is preliminary data.</text>
</comment>
<accession>A0A931E576</accession>
<proteinExistence type="predicted"/>
<dbReference type="Proteomes" id="UP000628448">
    <property type="component" value="Unassembled WGS sequence"/>
</dbReference>
<evidence type="ECO:0000313" key="3">
    <source>
        <dbReference type="Proteomes" id="UP000628448"/>
    </source>
</evidence>
<evidence type="ECO:0000256" key="1">
    <source>
        <dbReference type="SAM" id="SignalP"/>
    </source>
</evidence>
<keyword evidence="3" id="KW-1185">Reference proteome</keyword>
<dbReference type="AlphaFoldDB" id="A0A931E576"/>
<organism evidence="2 3">
    <name type="scientific">Panacibacter microcysteis</name>
    <dbReference type="NCBI Taxonomy" id="2793269"/>
    <lineage>
        <taxon>Bacteria</taxon>
        <taxon>Pseudomonadati</taxon>
        <taxon>Bacteroidota</taxon>
        <taxon>Chitinophagia</taxon>
        <taxon>Chitinophagales</taxon>
        <taxon>Chitinophagaceae</taxon>
        <taxon>Panacibacter</taxon>
    </lineage>
</organism>
<dbReference type="EMBL" id="JADWYR010000001">
    <property type="protein sequence ID" value="MBG9375218.1"/>
    <property type="molecule type" value="Genomic_DNA"/>
</dbReference>